<dbReference type="GO" id="GO:0005737">
    <property type="term" value="C:cytoplasm"/>
    <property type="evidence" value="ECO:0007669"/>
    <property type="project" value="UniProtKB-SubCell"/>
</dbReference>
<comment type="function">
    <text evidence="19">Catalyzes the 2 serial methylation steps for the conversion of the 7-monomethylguanosine (m(7)G) caps of snRNAs and snoRNAs to a 2,2,7-trimethylguanosine (m(2,2,7)G) cap structure. The enzyme is specific for guanine, and N7 methylation must precede N2 methylation. Hypermethylation of the m7G cap of U snRNAs leads to their concentration in nuclear foci, their colocalization with coilin and the formation of canonical Cajal bodies (CBs). Plays a role in transcriptional regulation.</text>
</comment>
<evidence type="ECO:0000256" key="4">
    <source>
        <dbReference type="ARBA" id="ARBA00018517"/>
    </source>
</evidence>
<evidence type="ECO:0000256" key="16">
    <source>
        <dbReference type="ARBA" id="ARBA00048763"/>
    </source>
</evidence>
<evidence type="ECO:0000256" key="8">
    <source>
        <dbReference type="ARBA" id="ARBA00022679"/>
    </source>
</evidence>
<dbReference type="OMA" id="MKYWVQR"/>
<evidence type="ECO:0000256" key="18">
    <source>
        <dbReference type="ARBA" id="ARBA00049790"/>
    </source>
</evidence>
<feature type="compositionally biased region" description="Basic and acidic residues" evidence="23">
    <location>
        <begin position="693"/>
        <end position="722"/>
    </location>
</feature>
<protein>
    <recommendedName>
        <fullName evidence="4">Trimethylguanosine synthase</fullName>
    </recommendedName>
    <alternativeName>
        <fullName evidence="18">Cap-specific guanine-N(2) methyltransferase</fullName>
    </alternativeName>
    <alternativeName>
        <fullName evidence="21">Nuclear receptor coactivator 6-interacting protein</fullName>
    </alternativeName>
    <alternativeName>
        <fullName evidence="22">PRIP-interacting protein with methyltransferase motif</fullName>
    </alternativeName>
</protein>
<dbReference type="RefSeq" id="XP_022089691.1">
    <property type="nucleotide sequence ID" value="XM_022233999.1"/>
</dbReference>
<feature type="region of interest" description="Disordered" evidence="23">
    <location>
        <begin position="347"/>
        <end position="377"/>
    </location>
</feature>
<keyword evidence="11" id="KW-0804">Transcription</keyword>
<dbReference type="Gene3D" id="3.40.50.150">
    <property type="entry name" value="Vaccinia Virus protein VP39"/>
    <property type="match status" value="1"/>
</dbReference>
<gene>
    <name evidence="25" type="primary">LOC110978751</name>
</gene>
<evidence type="ECO:0000256" key="20">
    <source>
        <dbReference type="ARBA" id="ARBA00064494"/>
    </source>
</evidence>
<feature type="compositionally biased region" description="Basic and acidic residues" evidence="23">
    <location>
        <begin position="731"/>
        <end position="740"/>
    </location>
</feature>
<dbReference type="FunFam" id="3.40.50.150:FF:000066">
    <property type="entry name" value="Trimethylguanosine synthase 1"/>
    <property type="match status" value="1"/>
</dbReference>
<feature type="compositionally biased region" description="Gly residues" evidence="23">
    <location>
        <begin position="682"/>
        <end position="692"/>
    </location>
</feature>
<evidence type="ECO:0000256" key="10">
    <source>
        <dbReference type="ARBA" id="ARBA00023015"/>
    </source>
</evidence>
<evidence type="ECO:0000256" key="9">
    <source>
        <dbReference type="ARBA" id="ARBA00022691"/>
    </source>
</evidence>
<proteinExistence type="inferred from homology"/>
<evidence type="ECO:0000313" key="25">
    <source>
        <dbReference type="RefSeq" id="XP_022089691.1"/>
    </source>
</evidence>
<feature type="region of interest" description="Disordered" evidence="23">
    <location>
        <begin position="414"/>
        <end position="487"/>
    </location>
</feature>
<keyword evidence="5" id="KW-0963">Cytoplasm</keyword>
<feature type="region of interest" description="Disordered" evidence="23">
    <location>
        <begin position="781"/>
        <end position="858"/>
    </location>
</feature>
<evidence type="ECO:0000256" key="21">
    <source>
        <dbReference type="ARBA" id="ARBA00079339"/>
    </source>
</evidence>
<comment type="catalytic activity">
    <reaction evidence="15">
        <text>a 5'-end (N(7)-methyl 5'-triphosphoguanosine)-ribonucleoside in snoRNA + S-adenosyl-L-methionine = a 5'-end (N(2),N(7)-dimethyl 5'-triphosphoguanosine)-ribonucleoside in snoRNA + S-adenosyl-L-homocysteine + H(+)</text>
        <dbReference type="Rhea" id="RHEA:78475"/>
        <dbReference type="Rhea" id="RHEA-COMP:19086"/>
        <dbReference type="Rhea" id="RHEA-COMP:19088"/>
        <dbReference type="ChEBI" id="CHEBI:15378"/>
        <dbReference type="ChEBI" id="CHEBI:57856"/>
        <dbReference type="ChEBI" id="CHEBI:59789"/>
        <dbReference type="ChEBI" id="CHEBI:156461"/>
        <dbReference type="ChEBI" id="CHEBI:172880"/>
    </reaction>
    <physiologicalReaction direction="left-to-right" evidence="15">
        <dbReference type="Rhea" id="RHEA:78476"/>
    </physiologicalReaction>
</comment>
<keyword evidence="9" id="KW-0949">S-adenosyl-L-methionine</keyword>
<evidence type="ECO:0000256" key="6">
    <source>
        <dbReference type="ARBA" id="ARBA00022553"/>
    </source>
</evidence>
<dbReference type="AlphaFoldDB" id="A0A8B7YDG1"/>
<evidence type="ECO:0000256" key="22">
    <source>
        <dbReference type="ARBA" id="ARBA00081504"/>
    </source>
</evidence>
<dbReference type="InterPro" id="IPR029063">
    <property type="entry name" value="SAM-dependent_MTases_sf"/>
</dbReference>
<evidence type="ECO:0000256" key="13">
    <source>
        <dbReference type="ARBA" id="ARBA00025783"/>
    </source>
</evidence>
<feature type="compositionally biased region" description="Basic and acidic residues" evidence="23">
    <location>
        <begin position="459"/>
        <end position="478"/>
    </location>
</feature>
<dbReference type="Proteomes" id="UP000694845">
    <property type="component" value="Unplaced"/>
</dbReference>
<dbReference type="CDD" id="cd02440">
    <property type="entry name" value="AdoMet_MTases"/>
    <property type="match status" value="1"/>
</dbReference>
<dbReference type="InterPro" id="IPR019012">
    <property type="entry name" value="RNA_cap_Gua-N2-MeTrfase"/>
</dbReference>
<evidence type="ECO:0000256" key="23">
    <source>
        <dbReference type="SAM" id="MobiDB-lite"/>
    </source>
</evidence>
<feature type="compositionally biased region" description="Basic residues" evidence="23">
    <location>
        <begin position="793"/>
        <end position="804"/>
    </location>
</feature>
<comment type="subcellular location">
    <subcellularLocation>
        <location evidence="2">Cytoplasm</location>
    </subcellularLocation>
    <subcellularLocation>
        <location evidence="1">Nucleus</location>
        <location evidence="1">Cajal body</location>
    </subcellularLocation>
    <subcellularLocation>
        <location evidence="3">Nucleus</location>
        <location evidence="3">Nucleolus</location>
    </subcellularLocation>
</comment>
<dbReference type="GO" id="GO:0005730">
    <property type="term" value="C:nucleolus"/>
    <property type="evidence" value="ECO:0007669"/>
    <property type="project" value="UniProtKB-SubCell"/>
</dbReference>
<comment type="subunit">
    <text evidence="20">May form homooligomers. Interacts with CREBBP/CBP, EED/WAIT1, EP300/P300, NCOA6/PRIP, PPARBP/PBP and SMN.</text>
</comment>
<keyword evidence="24" id="KW-1185">Reference proteome</keyword>
<evidence type="ECO:0000256" key="7">
    <source>
        <dbReference type="ARBA" id="ARBA00022603"/>
    </source>
</evidence>
<feature type="region of interest" description="Disordered" evidence="23">
    <location>
        <begin position="104"/>
        <end position="153"/>
    </location>
</feature>
<comment type="catalytic activity">
    <reaction evidence="16">
        <text>a 5'-end (N(2),N(7)-dimethyl 5'-triphosphoguanosine)-ribonucleoside in snRNA + S-adenosyl-L-methionine = a 5'-end (N(2),N(2),N(7)-trimethyl 5'-triphosphoguanosine)-ribonucleoside in snRNA + S-adenosyl-L-homocysteine + H(+)</text>
        <dbReference type="Rhea" id="RHEA:78479"/>
        <dbReference type="Rhea" id="RHEA-COMP:19087"/>
        <dbReference type="Rhea" id="RHEA-COMP:19089"/>
        <dbReference type="ChEBI" id="CHEBI:15378"/>
        <dbReference type="ChEBI" id="CHEBI:57856"/>
        <dbReference type="ChEBI" id="CHEBI:59789"/>
        <dbReference type="ChEBI" id="CHEBI:167623"/>
        <dbReference type="ChEBI" id="CHEBI:172880"/>
    </reaction>
    <physiologicalReaction direction="left-to-right" evidence="16">
        <dbReference type="Rhea" id="RHEA:78480"/>
    </physiologicalReaction>
</comment>
<evidence type="ECO:0000256" key="14">
    <source>
        <dbReference type="ARBA" id="ARBA00047418"/>
    </source>
</evidence>
<dbReference type="GO" id="GO:0015030">
    <property type="term" value="C:Cajal body"/>
    <property type="evidence" value="ECO:0007669"/>
    <property type="project" value="UniProtKB-SubCell"/>
</dbReference>
<evidence type="ECO:0000313" key="24">
    <source>
        <dbReference type="Proteomes" id="UP000694845"/>
    </source>
</evidence>
<dbReference type="PANTHER" id="PTHR14741">
    <property type="entry name" value="S-ADENOSYLMETHIONINE-DEPENDENT METHYLTRANSFERASE RELATED"/>
    <property type="match status" value="1"/>
</dbReference>
<feature type="compositionally biased region" description="Polar residues" evidence="23">
    <location>
        <begin position="106"/>
        <end position="117"/>
    </location>
</feature>
<keyword evidence="8" id="KW-0808">Transferase</keyword>
<dbReference type="GeneID" id="110978751"/>
<comment type="catalytic activity">
    <reaction evidence="14">
        <text>a 5'-end (N(2),N(7)-dimethyl 5'-triphosphoguanosine)-ribonucleoside in snoRNA + S-adenosyl-L-methionine = a 5'-end (N(2),N(2),N(7)-trimethyl 5'-triphosphoguanosine)-ribonucleoside in snoRNA + S-adenosyl-L-homocysteine + H(+)</text>
        <dbReference type="Rhea" id="RHEA:78507"/>
        <dbReference type="Rhea" id="RHEA-COMP:19088"/>
        <dbReference type="Rhea" id="RHEA-COMP:19090"/>
        <dbReference type="ChEBI" id="CHEBI:15378"/>
        <dbReference type="ChEBI" id="CHEBI:57856"/>
        <dbReference type="ChEBI" id="CHEBI:59789"/>
        <dbReference type="ChEBI" id="CHEBI:167623"/>
        <dbReference type="ChEBI" id="CHEBI:172880"/>
    </reaction>
    <physiologicalReaction direction="left-to-right" evidence="14">
        <dbReference type="Rhea" id="RHEA:78508"/>
    </physiologicalReaction>
</comment>
<feature type="region of interest" description="Disordered" evidence="23">
    <location>
        <begin position="534"/>
        <end position="575"/>
    </location>
</feature>
<evidence type="ECO:0000256" key="19">
    <source>
        <dbReference type="ARBA" id="ARBA00057179"/>
    </source>
</evidence>
<evidence type="ECO:0000256" key="11">
    <source>
        <dbReference type="ARBA" id="ARBA00023163"/>
    </source>
</evidence>
<sequence length="1164" mass="129118">MAEHGFPHCVAELQFVMSPNPDVQRPQVSVRCTRAFCSDTKLYEWGLYGKPELSKLKNAEAELQDSEEDDDLDRAHTGTSQFQCTDVITNQSDSALDLSADIRQAKSGNDDVTPTQSDEQHEYSSGHVESTSVSRGNGRSVAASPYTKPSLPFHGEFASEEEVMREMGLPLSFVRSPQDFDKEDDFTPKVRYRNKQANKRNKKKKKRVWSHDLDLSHPALETTICPNALDVAEGPEEAMDTCEAPSPGSWSAVTAEDECCHGDCIPATKEAHDNCGWQKYWETYGETLIWENWVQKYPDQVVGDGYIEAPSTRSDGQHQVQEKISGELTAHSKADTVEGTCTEDVLKLSDDPSQSDARKVSDIESVSPSGGQGERPVSNLVASQPVSFPQSEDQLHNLCQDSILAQDVSTISLEDHSTKPKTNVTDGCGLLTEDQNSSAEDHRLSNQVKSDSSCQSCKEPLDGLNREDSGKDASRENNENVVYESPSTADGWISEWSRLWDEHCGEVYWYYHQCYHATIKSSCSENGEHLVPDSMASQSEDRTCALTSQSELSVPHLRSNDTQSQQGKSNSAANQLPLDELGDQSEYAKMSAGAIIQLQKDCASGCDNHQHVDVLNCRIDTAWNDRMSNFDSDDDDINSDIDREPFDGKSKRKKQTQKSLGSGDRTDGSQQTGLAGGILCSSGGGEGIGQGGDGKKPPEERPTKMKRSHELEADTVENRDVLKQLGLSSDPESKRFRGQEKFSSVQVSYLRRGATKKSRSLNMRKEPIHIWFDEEDGVGAAEDAEIQQEQSKGSKRSKTSKMRGSKTLNKVKEFLSSQREGKIGQLQGTRGKDETVGEVQCTSETSKEEIADSSSVCQEDETKDFDTFAGQAACQKAEQGNLSFDRGLSKNSEVTSFEEIAEQESEGQRAESEEINWSSRNRLQDVRIADEETSLGAVEMETSTALFQDSRLADYPEISANPVMMKYWAQRYRLFSRFDHGIKMDEEGWYSVTPEKIAKHQAQRCRSDLVIDAFCGVGGNAIQLAFTCERVIAIDIDPVKMECARHNAGVYGVADRIEFIQGDYFLLADHLKADVVFLSPPWGGPNYLQADVYDITTMMPLDGFKLFEKTKQISENIAFFVPRNANVDQLASLAGPGGRMEIEQNFLNKKIKTVTAYYGELVDG</sequence>
<dbReference type="GO" id="GO:0071164">
    <property type="term" value="F:RNA cap trimethylguanosine synthase activity"/>
    <property type="evidence" value="ECO:0007669"/>
    <property type="project" value="TreeGrafter"/>
</dbReference>
<feature type="compositionally biased region" description="Basic and acidic residues" evidence="23">
    <location>
        <begin position="347"/>
        <end position="362"/>
    </location>
</feature>
<keyword evidence="6" id="KW-0597">Phosphoprotein</keyword>
<reference evidence="25" key="1">
    <citation type="submission" date="2025-08" db="UniProtKB">
        <authorList>
            <consortium name="RefSeq"/>
        </authorList>
    </citation>
    <scope>IDENTIFICATION</scope>
</reference>
<feature type="compositionally biased region" description="Polar residues" evidence="23">
    <location>
        <begin position="127"/>
        <end position="137"/>
    </location>
</feature>
<comment type="catalytic activity">
    <reaction evidence="17">
        <text>a 5'-end (N(7)-methyl 5'-triphosphoguanosine)-ribonucleoside in snRNA + S-adenosyl-L-methionine = a 5'-end (N(2),N(7)-dimethyl 5'-triphosphoguanosine)-ribonucleoside in snRNA + S-adenosyl-L-homocysteine + H(+)</text>
        <dbReference type="Rhea" id="RHEA:78471"/>
        <dbReference type="Rhea" id="RHEA-COMP:19085"/>
        <dbReference type="Rhea" id="RHEA-COMP:19087"/>
        <dbReference type="ChEBI" id="CHEBI:15378"/>
        <dbReference type="ChEBI" id="CHEBI:57856"/>
        <dbReference type="ChEBI" id="CHEBI:59789"/>
        <dbReference type="ChEBI" id="CHEBI:156461"/>
        <dbReference type="ChEBI" id="CHEBI:172880"/>
    </reaction>
    <physiologicalReaction direction="left-to-right" evidence="17">
        <dbReference type="Rhea" id="RHEA:78472"/>
    </physiologicalReaction>
</comment>
<keyword evidence="7" id="KW-0489">Methyltransferase</keyword>
<evidence type="ECO:0000256" key="15">
    <source>
        <dbReference type="ARBA" id="ARBA00048740"/>
    </source>
</evidence>
<dbReference type="SUPFAM" id="SSF53335">
    <property type="entry name" value="S-adenosyl-L-methionine-dependent methyltransferases"/>
    <property type="match status" value="1"/>
</dbReference>
<evidence type="ECO:0000256" key="3">
    <source>
        <dbReference type="ARBA" id="ARBA00004604"/>
    </source>
</evidence>
<feature type="compositionally biased region" description="Polar residues" evidence="23">
    <location>
        <begin position="445"/>
        <end position="456"/>
    </location>
</feature>
<evidence type="ECO:0000256" key="2">
    <source>
        <dbReference type="ARBA" id="ARBA00004496"/>
    </source>
</evidence>
<feature type="compositionally biased region" description="Basic and acidic residues" evidence="23">
    <location>
        <begin position="640"/>
        <end position="649"/>
    </location>
</feature>
<feature type="compositionally biased region" description="Polar residues" evidence="23">
    <location>
        <begin position="560"/>
        <end position="574"/>
    </location>
</feature>
<dbReference type="PANTHER" id="PTHR14741:SF32">
    <property type="entry name" value="TRIMETHYLGUANOSINE SYNTHASE"/>
    <property type="match status" value="1"/>
</dbReference>
<dbReference type="OrthoDB" id="194443at2759"/>
<accession>A0A8B7YDG1</accession>
<keyword evidence="10" id="KW-0805">Transcription regulation</keyword>
<evidence type="ECO:0000256" key="17">
    <source>
        <dbReference type="ARBA" id="ARBA00049075"/>
    </source>
</evidence>
<evidence type="ECO:0000256" key="5">
    <source>
        <dbReference type="ARBA" id="ARBA00022490"/>
    </source>
</evidence>
<feature type="region of interest" description="Disordered" evidence="23">
    <location>
        <begin position="628"/>
        <end position="745"/>
    </location>
</feature>
<comment type="similarity">
    <text evidence="13">Belongs to the methyltransferase superfamily. Trimethylguanosine synthase family.</text>
</comment>
<name>A0A8B7YDG1_ACAPL</name>
<organism evidence="24 25">
    <name type="scientific">Acanthaster planci</name>
    <name type="common">Crown-of-thorns starfish</name>
    <dbReference type="NCBI Taxonomy" id="133434"/>
    <lineage>
        <taxon>Eukaryota</taxon>
        <taxon>Metazoa</taxon>
        <taxon>Echinodermata</taxon>
        <taxon>Eleutherozoa</taxon>
        <taxon>Asterozoa</taxon>
        <taxon>Asteroidea</taxon>
        <taxon>Valvatacea</taxon>
        <taxon>Valvatida</taxon>
        <taxon>Acanthasteridae</taxon>
        <taxon>Acanthaster</taxon>
    </lineage>
</organism>
<keyword evidence="12" id="KW-0539">Nucleus</keyword>
<dbReference type="Pfam" id="PF09445">
    <property type="entry name" value="Methyltransf_15"/>
    <property type="match status" value="1"/>
</dbReference>
<evidence type="ECO:0000256" key="12">
    <source>
        <dbReference type="ARBA" id="ARBA00023242"/>
    </source>
</evidence>
<evidence type="ECO:0000256" key="1">
    <source>
        <dbReference type="ARBA" id="ARBA00004408"/>
    </source>
</evidence>